<organism evidence="4 5">
    <name type="scientific">Niallia nealsonii</name>
    <dbReference type="NCBI Taxonomy" id="115979"/>
    <lineage>
        <taxon>Bacteria</taxon>
        <taxon>Bacillati</taxon>
        <taxon>Bacillota</taxon>
        <taxon>Bacilli</taxon>
        <taxon>Bacillales</taxon>
        <taxon>Bacillaceae</taxon>
        <taxon>Niallia</taxon>
    </lineage>
</organism>
<dbReference type="PANTHER" id="PTHR11124">
    <property type="entry name" value="VACUOLAR SORTING PROTEIN VPS29"/>
    <property type="match status" value="1"/>
</dbReference>
<name>A0A2N0Z6D0_9BACI</name>
<dbReference type="EMBL" id="PISE01000008">
    <property type="protein sequence ID" value="PKG25053.1"/>
    <property type="molecule type" value="Genomic_DNA"/>
</dbReference>
<dbReference type="AlphaFoldDB" id="A0A2N0Z6D0"/>
<dbReference type="GO" id="GO:0016787">
    <property type="term" value="F:hydrolase activity"/>
    <property type="evidence" value="ECO:0007669"/>
    <property type="project" value="UniProtKB-UniRule"/>
</dbReference>
<dbReference type="InterPro" id="IPR029052">
    <property type="entry name" value="Metallo-depent_PP-like"/>
</dbReference>
<dbReference type="Pfam" id="PF12850">
    <property type="entry name" value="Metallophos_2"/>
    <property type="match status" value="1"/>
</dbReference>
<dbReference type="Gene3D" id="3.60.21.10">
    <property type="match status" value="1"/>
</dbReference>
<evidence type="ECO:0000256" key="1">
    <source>
        <dbReference type="ARBA" id="ARBA00008950"/>
    </source>
</evidence>
<evidence type="ECO:0000313" key="4">
    <source>
        <dbReference type="EMBL" id="PKG25053.1"/>
    </source>
</evidence>
<protein>
    <recommendedName>
        <fullName evidence="2">Phosphoesterase</fullName>
        <ecNumber evidence="2">3.1.4.-</ecNumber>
    </recommendedName>
</protein>
<gene>
    <name evidence="4" type="ORF">CWS01_04060</name>
</gene>
<proteinExistence type="inferred from homology"/>
<reference evidence="4 5" key="1">
    <citation type="journal article" date="2003" name="Int. J. Syst. Evol. Microbiol.">
        <title>Bacillus nealsonii sp. nov., isolated from a spacecraft-assembly facility, whose spores are gamma-radiation resistant.</title>
        <authorList>
            <person name="Venkateswaran K."/>
            <person name="Kempf M."/>
            <person name="Chen F."/>
            <person name="Satomi M."/>
            <person name="Nicholson W."/>
            <person name="Kern R."/>
        </authorList>
    </citation>
    <scope>NUCLEOTIDE SEQUENCE [LARGE SCALE GENOMIC DNA]</scope>
    <source>
        <strain evidence="4 5">FO-92</strain>
    </source>
</reference>
<evidence type="ECO:0000313" key="5">
    <source>
        <dbReference type="Proteomes" id="UP000233375"/>
    </source>
</evidence>
<keyword evidence="5" id="KW-1185">Reference proteome</keyword>
<evidence type="ECO:0000259" key="3">
    <source>
        <dbReference type="Pfam" id="PF12850"/>
    </source>
</evidence>
<feature type="domain" description="Calcineurin-like phosphoesterase" evidence="3">
    <location>
        <begin position="1"/>
        <end position="144"/>
    </location>
</feature>
<comment type="cofactor">
    <cofactor evidence="2">
        <name>a divalent metal cation</name>
        <dbReference type="ChEBI" id="CHEBI:60240"/>
    </cofactor>
</comment>
<dbReference type="InterPro" id="IPR041802">
    <property type="entry name" value="MPP_YfcE"/>
</dbReference>
<evidence type="ECO:0000256" key="2">
    <source>
        <dbReference type="RuleBase" id="RU362039"/>
    </source>
</evidence>
<dbReference type="EC" id="3.1.4.-" evidence="2"/>
<sequence length="171" mass="19419">MKVLIVSDSHGLVNELEELKKRHKKEVDLFLHCGDSELTANEVAIEGYKSVRGNCDYEEKYPNELVEEATTAKIFLTHGHLYGVKSSVNNLLYRAKEVGANIVCFGHSHYLGMELIDGILFINPGSLRLPRGRIEKTYVILTISPDKYKTEVYDYVHGKIANLTTEFSREE</sequence>
<comment type="caution">
    <text evidence="4">The sequence shown here is derived from an EMBL/GenBank/DDBJ whole genome shotgun (WGS) entry which is preliminary data.</text>
</comment>
<dbReference type="CDD" id="cd00841">
    <property type="entry name" value="MPP_YfcE"/>
    <property type="match status" value="1"/>
</dbReference>
<dbReference type="InterPro" id="IPR024654">
    <property type="entry name" value="Calcineurin-like_PHP_lpxH"/>
</dbReference>
<dbReference type="SUPFAM" id="SSF56300">
    <property type="entry name" value="Metallo-dependent phosphatases"/>
    <property type="match status" value="1"/>
</dbReference>
<dbReference type="InterPro" id="IPR000979">
    <property type="entry name" value="Phosphodiesterase_MJ0936/Vps29"/>
</dbReference>
<dbReference type="NCBIfam" id="TIGR00040">
    <property type="entry name" value="yfcE"/>
    <property type="match status" value="1"/>
</dbReference>
<dbReference type="GO" id="GO:0046872">
    <property type="term" value="F:metal ion binding"/>
    <property type="evidence" value="ECO:0007669"/>
    <property type="project" value="UniProtKB-KW"/>
</dbReference>
<keyword evidence="2" id="KW-0479">Metal-binding</keyword>
<dbReference type="RefSeq" id="WP_101175768.1">
    <property type="nucleotide sequence ID" value="NZ_PISE01000008.1"/>
</dbReference>
<dbReference type="Proteomes" id="UP000233375">
    <property type="component" value="Unassembled WGS sequence"/>
</dbReference>
<accession>A0A2N0Z6D0</accession>
<dbReference type="OrthoDB" id="9800565at2"/>
<comment type="similarity">
    <text evidence="1 2">Belongs to the metallophosphoesterase superfamily. YfcE family.</text>
</comment>